<dbReference type="EMBL" id="VCGU01000011">
    <property type="protein sequence ID" value="TRY67588.1"/>
    <property type="molecule type" value="Genomic_DNA"/>
</dbReference>
<feature type="compositionally biased region" description="Basic and acidic residues" evidence="1">
    <location>
        <begin position="142"/>
        <end position="165"/>
    </location>
</feature>
<accession>A0A553NQ72</accession>
<feature type="region of interest" description="Disordered" evidence="1">
    <location>
        <begin position="131"/>
        <end position="165"/>
    </location>
</feature>
<dbReference type="InterPro" id="IPR013783">
    <property type="entry name" value="Ig-like_fold"/>
</dbReference>
<sequence length="269" mass="29956">DISSGFDSRHPHLTKHPTRTQGPKVDSFPLWDPLGEANSSSHAHSSESPAIESPTTNLPEVGNLFLGRNGTIILAQVGGTAVLNCWVQLPPTQLEYEGGPLMWSRDNPFALLALGGTIHILDPRFWTQHPKVRPSSDLMSEGPRDKRAPTKPDLGRMERSPDERSFPRDAIEVDQNVSGSSPPIWTRSLQRQNAWNWPLVIRGLQLSDNGTYKCQTSSDPPSFLFTQLIVIEAKATIQGPEERYLRLGSTLHLDCVFHNITAQPNIIFW</sequence>
<dbReference type="Gene3D" id="2.60.40.10">
    <property type="entry name" value="Immunoglobulins"/>
    <property type="match status" value="1"/>
</dbReference>
<keyword evidence="4" id="KW-1185">Reference proteome</keyword>
<comment type="caution">
    <text evidence="3">The sequence shown here is derived from an EMBL/GenBank/DDBJ whole genome shotgun (WGS) entry which is preliminary data.</text>
</comment>
<dbReference type="GO" id="GO:0032589">
    <property type="term" value="C:neuron projection membrane"/>
    <property type="evidence" value="ECO:0007669"/>
    <property type="project" value="TreeGrafter"/>
</dbReference>
<feature type="region of interest" description="Disordered" evidence="1">
    <location>
        <begin position="1"/>
        <end position="57"/>
    </location>
</feature>
<feature type="compositionally biased region" description="Low complexity" evidence="1">
    <location>
        <begin position="39"/>
        <end position="54"/>
    </location>
</feature>
<gene>
    <name evidence="3" type="ORF">TCAL_03468</name>
</gene>
<dbReference type="AlphaFoldDB" id="A0A553NQ72"/>
<evidence type="ECO:0000313" key="4">
    <source>
        <dbReference type="Proteomes" id="UP000318571"/>
    </source>
</evidence>
<name>A0A553NQ72_TIGCA</name>
<dbReference type="Proteomes" id="UP000318571">
    <property type="component" value="Chromosome 4"/>
</dbReference>
<feature type="non-terminal residue" evidence="3">
    <location>
        <position position="1"/>
    </location>
</feature>
<dbReference type="PANTHER" id="PTHR23279">
    <property type="entry name" value="DEFECTIVE PROBOSCIS EXTENSION RESPONSE DPR -RELATED"/>
    <property type="match status" value="1"/>
</dbReference>
<feature type="domain" description="Immunoglobulin" evidence="2">
    <location>
        <begin position="70"/>
        <end position="231"/>
    </location>
</feature>
<evidence type="ECO:0000259" key="2">
    <source>
        <dbReference type="SMART" id="SM00409"/>
    </source>
</evidence>
<dbReference type="SUPFAM" id="SSF48726">
    <property type="entry name" value="Immunoglobulin"/>
    <property type="match status" value="1"/>
</dbReference>
<evidence type="ECO:0000313" key="3">
    <source>
        <dbReference type="EMBL" id="TRY67588.1"/>
    </source>
</evidence>
<evidence type="ECO:0000256" key="1">
    <source>
        <dbReference type="SAM" id="MobiDB-lite"/>
    </source>
</evidence>
<reference evidence="3 4" key="1">
    <citation type="journal article" date="2018" name="Nat. Ecol. Evol.">
        <title>Genomic signatures of mitonuclear coevolution across populations of Tigriopus californicus.</title>
        <authorList>
            <person name="Barreto F.S."/>
            <person name="Watson E.T."/>
            <person name="Lima T.G."/>
            <person name="Willett C.S."/>
            <person name="Edmands S."/>
            <person name="Li W."/>
            <person name="Burton R.S."/>
        </authorList>
    </citation>
    <scope>NUCLEOTIDE SEQUENCE [LARGE SCALE GENOMIC DNA]</scope>
    <source>
        <strain evidence="3 4">San Diego</strain>
    </source>
</reference>
<dbReference type="SMART" id="SM00409">
    <property type="entry name" value="IG"/>
    <property type="match status" value="1"/>
</dbReference>
<dbReference type="GO" id="GO:0050808">
    <property type="term" value="P:synapse organization"/>
    <property type="evidence" value="ECO:0007669"/>
    <property type="project" value="TreeGrafter"/>
</dbReference>
<dbReference type="InterPro" id="IPR003599">
    <property type="entry name" value="Ig_sub"/>
</dbReference>
<dbReference type="STRING" id="6832.A0A553NQ72"/>
<dbReference type="InterPro" id="IPR036179">
    <property type="entry name" value="Ig-like_dom_sf"/>
</dbReference>
<protein>
    <recommendedName>
        <fullName evidence="2">Immunoglobulin domain-containing protein</fullName>
    </recommendedName>
</protein>
<dbReference type="PANTHER" id="PTHR23279:SF37">
    <property type="entry name" value="DEFECTIVE PROBOSCIS EXTENSION RESPONSE 13, ISOFORM B"/>
    <property type="match status" value="1"/>
</dbReference>
<proteinExistence type="predicted"/>
<dbReference type="InterPro" id="IPR037448">
    <property type="entry name" value="Zig-8"/>
</dbReference>
<organism evidence="3 4">
    <name type="scientific">Tigriopus californicus</name>
    <name type="common">Marine copepod</name>
    <dbReference type="NCBI Taxonomy" id="6832"/>
    <lineage>
        <taxon>Eukaryota</taxon>
        <taxon>Metazoa</taxon>
        <taxon>Ecdysozoa</taxon>
        <taxon>Arthropoda</taxon>
        <taxon>Crustacea</taxon>
        <taxon>Multicrustacea</taxon>
        <taxon>Hexanauplia</taxon>
        <taxon>Copepoda</taxon>
        <taxon>Harpacticoida</taxon>
        <taxon>Harpacticidae</taxon>
        <taxon>Tigriopus</taxon>
    </lineage>
</organism>